<dbReference type="PROSITE" id="PS51635">
    <property type="entry name" value="PNPLA"/>
    <property type="match status" value="1"/>
</dbReference>
<dbReference type="Proteomes" id="UP001281656">
    <property type="component" value="Unassembled WGS sequence"/>
</dbReference>
<feature type="active site" description="Proton acceptor" evidence="2">
    <location>
        <position position="186"/>
    </location>
</feature>
<dbReference type="RefSeq" id="WP_318798299.1">
    <property type="nucleotide sequence ID" value="NZ_JARUJP010000013.1"/>
</dbReference>
<evidence type="ECO:0000313" key="4">
    <source>
        <dbReference type="EMBL" id="MDW8801896.1"/>
    </source>
</evidence>
<evidence type="ECO:0000256" key="2">
    <source>
        <dbReference type="PROSITE-ProRule" id="PRU01161"/>
    </source>
</evidence>
<organism evidence="4 5">
    <name type="scientific">Clostridium tanneri</name>
    <dbReference type="NCBI Taxonomy" id="3037988"/>
    <lineage>
        <taxon>Bacteria</taxon>
        <taxon>Bacillati</taxon>
        <taxon>Bacillota</taxon>
        <taxon>Clostridia</taxon>
        <taxon>Eubacteriales</taxon>
        <taxon>Clostridiaceae</taxon>
        <taxon>Clostridium</taxon>
    </lineage>
</organism>
<feature type="domain" description="PNPLA" evidence="3">
    <location>
        <begin position="5"/>
        <end position="199"/>
    </location>
</feature>
<keyword evidence="1 2" id="KW-0443">Lipid metabolism</keyword>
<dbReference type="Gene3D" id="3.40.1090.10">
    <property type="entry name" value="Cytosolic phospholipase A2 catalytic domain"/>
    <property type="match status" value="2"/>
</dbReference>
<evidence type="ECO:0000256" key="1">
    <source>
        <dbReference type="ARBA" id="ARBA00023098"/>
    </source>
</evidence>
<evidence type="ECO:0000313" key="5">
    <source>
        <dbReference type="Proteomes" id="UP001281656"/>
    </source>
</evidence>
<name>A0ABU4JUR5_9CLOT</name>
<dbReference type="InterPro" id="IPR052580">
    <property type="entry name" value="Lipid_Hydrolase"/>
</dbReference>
<feature type="short sequence motif" description="GXGXXG" evidence="2">
    <location>
        <begin position="9"/>
        <end position="14"/>
    </location>
</feature>
<feature type="short sequence motif" description="DGA/G" evidence="2">
    <location>
        <begin position="186"/>
        <end position="188"/>
    </location>
</feature>
<feature type="short sequence motif" description="GXSXG" evidence="2">
    <location>
        <begin position="36"/>
        <end position="40"/>
    </location>
</feature>
<keyword evidence="5" id="KW-1185">Reference proteome</keyword>
<gene>
    <name evidence="4" type="ORF">P8V03_12135</name>
</gene>
<sequence>MKADAVFEGGGMRGIGIIGALNYMETQGYHWQRVAGTSVGAVVAALLAAGYTAKEMNKILSEMDFRDFLDKNGLQRVPLLGKALGFLVEKGIYSGDYVEEWIHKLLKKKGIRKFKDVTTNGECRLKIVASDITKRKTLILPDNLPDYGIDPMKFSIAKAVRMSISIPFYFKPVEFLHADGLSYIVDGAVCCNFPISIFDVKGTPRWPTIGFKFDSTEISNTKQGKKDPISFLFDIAGTMSAEKNREWLKEENLIRTVLIPTLGVNPTDFYLSKSQSLKLFKSGYRSAAKFHKSWNYEEYLGKYRHTNTNSKLLLP</sequence>
<dbReference type="CDD" id="cd07207">
    <property type="entry name" value="Pat_ExoU_VipD_like"/>
    <property type="match status" value="1"/>
</dbReference>
<keyword evidence="2" id="KW-0442">Lipid degradation</keyword>
<dbReference type="InterPro" id="IPR016035">
    <property type="entry name" value="Acyl_Trfase/lysoPLipase"/>
</dbReference>
<feature type="active site" description="Nucleophile" evidence="2">
    <location>
        <position position="38"/>
    </location>
</feature>
<comment type="caution">
    <text evidence="4">The sequence shown here is derived from an EMBL/GenBank/DDBJ whole genome shotgun (WGS) entry which is preliminary data.</text>
</comment>
<dbReference type="EMBL" id="JARUJP010000013">
    <property type="protein sequence ID" value="MDW8801896.1"/>
    <property type="molecule type" value="Genomic_DNA"/>
</dbReference>
<dbReference type="SUPFAM" id="SSF52151">
    <property type="entry name" value="FabD/lysophospholipase-like"/>
    <property type="match status" value="1"/>
</dbReference>
<dbReference type="PANTHER" id="PTHR46394">
    <property type="entry name" value="ANNEXIN"/>
    <property type="match status" value="1"/>
</dbReference>
<protein>
    <submittedName>
        <fullName evidence="4">Patatin-like phospholipase family protein</fullName>
    </submittedName>
</protein>
<reference evidence="4 5" key="1">
    <citation type="submission" date="2023-04" db="EMBL/GenBank/DDBJ databases">
        <title>Clostridium tannerae sp. nov., isolated from the fecal material of an alpaca.</title>
        <authorList>
            <person name="Miller S."/>
            <person name="Hendry M."/>
            <person name="King J."/>
            <person name="Sankaranarayanan K."/>
            <person name="Lawson P.A."/>
        </authorList>
    </citation>
    <scope>NUCLEOTIDE SEQUENCE [LARGE SCALE GENOMIC DNA]</scope>
    <source>
        <strain evidence="4 5">A1-XYC3</strain>
    </source>
</reference>
<evidence type="ECO:0000259" key="3">
    <source>
        <dbReference type="PROSITE" id="PS51635"/>
    </source>
</evidence>
<accession>A0ABU4JUR5</accession>
<dbReference type="InterPro" id="IPR002641">
    <property type="entry name" value="PNPLA_dom"/>
</dbReference>
<proteinExistence type="predicted"/>
<keyword evidence="2" id="KW-0378">Hydrolase</keyword>
<dbReference type="Pfam" id="PF01734">
    <property type="entry name" value="Patatin"/>
    <property type="match status" value="1"/>
</dbReference>
<dbReference type="PANTHER" id="PTHR46394:SF1">
    <property type="entry name" value="PNPLA DOMAIN-CONTAINING PROTEIN"/>
    <property type="match status" value="1"/>
</dbReference>